<dbReference type="Proteomes" id="UP000179266">
    <property type="component" value="Unassembled WGS sequence"/>
</dbReference>
<evidence type="ECO:0000313" key="15">
    <source>
        <dbReference type="Proteomes" id="UP000179266"/>
    </source>
</evidence>
<dbReference type="EMBL" id="MGDD01000206">
    <property type="protein sequence ID" value="OGL44776.1"/>
    <property type="molecule type" value="Genomic_DNA"/>
</dbReference>
<gene>
    <name evidence="11" type="primary">xerD</name>
    <name evidence="14" type="ORF">A2161_18080</name>
</gene>
<dbReference type="GO" id="GO:0007059">
    <property type="term" value="P:chromosome segregation"/>
    <property type="evidence" value="ECO:0007669"/>
    <property type="project" value="UniProtKB-UniRule"/>
</dbReference>
<evidence type="ECO:0000256" key="5">
    <source>
        <dbReference type="ARBA" id="ARBA00022618"/>
    </source>
</evidence>
<reference evidence="14 15" key="1">
    <citation type="journal article" date="2016" name="Nat. Commun.">
        <title>Thousands of microbial genomes shed light on interconnected biogeochemical processes in an aquifer system.</title>
        <authorList>
            <person name="Anantharaman K."/>
            <person name="Brown C.T."/>
            <person name="Hug L.A."/>
            <person name="Sharon I."/>
            <person name="Castelle C.J."/>
            <person name="Probst A.J."/>
            <person name="Thomas B.C."/>
            <person name="Singh A."/>
            <person name="Wilkins M.J."/>
            <person name="Karaoz U."/>
            <person name="Brodie E.L."/>
            <person name="Williams K.H."/>
            <person name="Hubbard S.S."/>
            <person name="Banfield J.F."/>
        </authorList>
    </citation>
    <scope>NUCLEOTIDE SEQUENCE [LARGE SCALE GENOMIC DNA]</scope>
</reference>
<dbReference type="InterPro" id="IPR004107">
    <property type="entry name" value="Integrase_SAM-like_N"/>
</dbReference>
<dbReference type="GO" id="GO:0009037">
    <property type="term" value="F:tyrosine-based site-specific recombinase activity"/>
    <property type="evidence" value="ECO:0007669"/>
    <property type="project" value="UniProtKB-UniRule"/>
</dbReference>
<dbReference type="NCBIfam" id="TIGR02225">
    <property type="entry name" value="recomb_XerD"/>
    <property type="match status" value="1"/>
</dbReference>
<name>A0A1F7RT85_9BACT</name>
<accession>A0A1F7RT85</accession>
<comment type="caution">
    <text evidence="14">The sequence shown here is derived from an EMBL/GenBank/DDBJ whole genome shotgun (WGS) entry which is preliminary data.</text>
</comment>
<dbReference type="CDD" id="cd00798">
    <property type="entry name" value="INT_XerDC_C"/>
    <property type="match status" value="1"/>
</dbReference>
<evidence type="ECO:0000256" key="4">
    <source>
        <dbReference type="ARBA" id="ARBA00022490"/>
    </source>
</evidence>
<dbReference type="SUPFAM" id="SSF56349">
    <property type="entry name" value="DNA breaking-rejoining enzymes"/>
    <property type="match status" value="1"/>
</dbReference>
<evidence type="ECO:0000256" key="1">
    <source>
        <dbReference type="ARBA" id="ARBA00004496"/>
    </source>
</evidence>
<protein>
    <recommendedName>
        <fullName evidence="3 11">Tyrosine recombinase XerD</fullName>
    </recommendedName>
</protein>
<dbReference type="PANTHER" id="PTHR30349:SF81">
    <property type="entry name" value="TYROSINE RECOMBINASE XERC"/>
    <property type="match status" value="1"/>
</dbReference>
<feature type="active site" description="O-(3'-phospho-DNA)-tyrosine intermediate" evidence="11">
    <location>
        <position position="276"/>
    </location>
</feature>
<proteinExistence type="inferred from homology"/>
<dbReference type="PROSITE" id="PS51900">
    <property type="entry name" value="CB"/>
    <property type="match status" value="1"/>
</dbReference>
<feature type="domain" description="Core-binding (CB)" evidence="13">
    <location>
        <begin position="1"/>
        <end position="85"/>
    </location>
</feature>
<dbReference type="InterPro" id="IPR002104">
    <property type="entry name" value="Integrase_catalytic"/>
</dbReference>
<feature type="active site" evidence="11">
    <location>
        <position position="146"/>
    </location>
</feature>
<dbReference type="PROSITE" id="PS51898">
    <property type="entry name" value="TYR_RECOMBINASE"/>
    <property type="match status" value="1"/>
</dbReference>
<evidence type="ECO:0000259" key="13">
    <source>
        <dbReference type="PROSITE" id="PS51900"/>
    </source>
</evidence>
<evidence type="ECO:0000256" key="9">
    <source>
        <dbReference type="ARBA" id="ARBA00023172"/>
    </source>
</evidence>
<comment type="similarity">
    <text evidence="2 11">Belongs to the 'phage' integrase family. XerD subfamily.</text>
</comment>
<feature type="active site" evidence="11">
    <location>
        <position position="241"/>
    </location>
</feature>
<dbReference type="InterPro" id="IPR011010">
    <property type="entry name" value="DNA_brk_join_enz"/>
</dbReference>
<evidence type="ECO:0000256" key="6">
    <source>
        <dbReference type="ARBA" id="ARBA00022829"/>
    </source>
</evidence>
<dbReference type="Gene3D" id="1.10.443.10">
    <property type="entry name" value="Intergrase catalytic core"/>
    <property type="match status" value="1"/>
</dbReference>
<evidence type="ECO:0000256" key="2">
    <source>
        <dbReference type="ARBA" id="ARBA00010450"/>
    </source>
</evidence>
<dbReference type="HAMAP" id="MF_01808">
    <property type="entry name" value="Recomb_XerC_XerD"/>
    <property type="match status" value="1"/>
</dbReference>
<evidence type="ECO:0000313" key="14">
    <source>
        <dbReference type="EMBL" id="OGL44776.1"/>
    </source>
</evidence>
<dbReference type="InterPro" id="IPR050090">
    <property type="entry name" value="Tyrosine_recombinase_XerCD"/>
</dbReference>
<dbReference type="InterPro" id="IPR044068">
    <property type="entry name" value="CB"/>
</dbReference>
<dbReference type="NCBIfam" id="NF001399">
    <property type="entry name" value="PRK00283.1"/>
    <property type="match status" value="1"/>
</dbReference>
<dbReference type="PANTHER" id="PTHR30349">
    <property type="entry name" value="PHAGE INTEGRASE-RELATED"/>
    <property type="match status" value="1"/>
</dbReference>
<feature type="active site" evidence="11">
    <location>
        <position position="170"/>
    </location>
</feature>
<dbReference type="InterPro" id="IPR013762">
    <property type="entry name" value="Integrase-like_cat_sf"/>
</dbReference>
<keyword evidence="4 11" id="KW-0963">Cytoplasm</keyword>
<keyword evidence="9 11" id="KW-0233">DNA recombination</keyword>
<dbReference type="Pfam" id="PF00589">
    <property type="entry name" value="Phage_integrase"/>
    <property type="match status" value="1"/>
</dbReference>
<dbReference type="GO" id="GO:0003677">
    <property type="term" value="F:DNA binding"/>
    <property type="evidence" value="ECO:0007669"/>
    <property type="project" value="UniProtKB-UniRule"/>
</dbReference>
<evidence type="ECO:0000259" key="12">
    <source>
        <dbReference type="PROSITE" id="PS51898"/>
    </source>
</evidence>
<dbReference type="GO" id="GO:0005737">
    <property type="term" value="C:cytoplasm"/>
    <property type="evidence" value="ECO:0007669"/>
    <property type="project" value="UniProtKB-SubCell"/>
</dbReference>
<dbReference type="Gene3D" id="1.10.150.130">
    <property type="match status" value="1"/>
</dbReference>
<evidence type="ECO:0000256" key="8">
    <source>
        <dbReference type="ARBA" id="ARBA00023125"/>
    </source>
</evidence>
<dbReference type="GO" id="GO:0051301">
    <property type="term" value="P:cell division"/>
    <property type="evidence" value="ECO:0007669"/>
    <property type="project" value="UniProtKB-KW"/>
</dbReference>
<keyword evidence="10 11" id="KW-0131">Cell cycle</keyword>
<comment type="subcellular location">
    <subcellularLocation>
        <location evidence="1 11">Cytoplasm</location>
    </subcellularLocation>
</comment>
<keyword evidence="7 11" id="KW-0229">DNA integration</keyword>
<organism evidence="14 15">
    <name type="scientific">Candidatus Schekmanbacteria bacterium RBG_13_48_7</name>
    <dbReference type="NCBI Taxonomy" id="1817878"/>
    <lineage>
        <taxon>Bacteria</taxon>
        <taxon>Candidatus Schekmaniibacteriota</taxon>
    </lineage>
</organism>
<comment type="function">
    <text evidence="11">Site-specific tyrosine recombinase, which acts by catalyzing the cutting and rejoining of the recombining DNA molecules. The XerC-XerD complex is essential to convert dimers of the bacterial chromosome into monomers to permit their segregation at cell division. It also contributes to the segregational stability of plasmids.</text>
</comment>
<dbReference type="SUPFAM" id="SSF47823">
    <property type="entry name" value="lambda integrase-like, N-terminal domain"/>
    <property type="match status" value="1"/>
</dbReference>
<evidence type="ECO:0000256" key="11">
    <source>
        <dbReference type="HAMAP-Rule" id="MF_01807"/>
    </source>
</evidence>
<dbReference type="InterPro" id="IPR023009">
    <property type="entry name" value="Tyrosine_recombinase_XerC/XerD"/>
</dbReference>
<comment type="subunit">
    <text evidence="11">Forms a cyclic heterotetrameric complex composed of two molecules of XerC and two molecules of XerD.</text>
</comment>
<dbReference type="HAMAP" id="MF_01807">
    <property type="entry name" value="Recomb_XerD"/>
    <property type="match status" value="1"/>
</dbReference>
<keyword evidence="8 11" id="KW-0238">DNA-binding</keyword>
<feature type="active site" evidence="11">
    <location>
        <position position="267"/>
    </location>
</feature>
<feature type="domain" description="Tyr recombinase" evidence="12">
    <location>
        <begin position="106"/>
        <end position="289"/>
    </location>
</feature>
<evidence type="ECO:0000256" key="7">
    <source>
        <dbReference type="ARBA" id="ARBA00022908"/>
    </source>
</evidence>
<dbReference type="Pfam" id="PF02899">
    <property type="entry name" value="Phage_int_SAM_1"/>
    <property type="match status" value="1"/>
</dbReference>
<keyword evidence="5 11" id="KW-0132">Cell division</keyword>
<feature type="active site" evidence="11">
    <location>
        <position position="244"/>
    </location>
</feature>
<dbReference type="GO" id="GO:0006313">
    <property type="term" value="P:DNA transposition"/>
    <property type="evidence" value="ECO:0007669"/>
    <property type="project" value="UniProtKB-UniRule"/>
</dbReference>
<dbReference type="AlphaFoldDB" id="A0A1F7RT85"/>
<dbReference type="InterPro" id="IPR011932">
    <property type="entry name" value="Recomb_XerD"/>
</dbReference>
<evidence type="ECO:0000256" key="3">
    <source>
        <dbReference type="ARBA" id="ARBA00015810"/>
    </source>
</evidence>
<dbReference type="InterPro" id="IPR010998">
    <property type="entry name" value="Integrase_recombinase_N"/>
</dbReference>
<keyword evidence="6 11" id="KW-0159">Chromosome partition</keyword>
<evidence type="ECO:0000256" key="10">
    <source>
        <dbReference type="ARBA" id="ARBA00023306"/>
    </source>
</evidence>
<sequence>MKHDLEDYLNHLITEKGLAANSVSAYGRDLSILIRYLNSIGINSLEEIRLESLLSFLNDQAQLHLSSATNARRVTTIKGFFKFLKSEKRMIDDPAQMLESPRGWKRLPKTLSLSDVDRLLDAPDISRPLGMRDKAMIELLYATGLRVSELIFLKTEDINFETGVLRCFGKGSKERLVPFGSVSAKWMKEYILKFRPHFLKKSQNSIFFLGQGGKPLTRQAFWKTIKKYAKKCGIHIPVYPHIIRHSFATHLLERGADLRSVQLMLGHADISTTQIYTLVTRERMKQLYHQHHPRA</sequence>